<name>A0A926RTV3_9BACL</name>
<keyword evidence="3" id="KW-1185">Reference proteome</keyword>
<evidence type="ECO:0000313" key="2">
    <source>
        <dbReference type="EMBL" id="MBD1371807.1"/>
    </source>
</evidence>
<feature type="transmembrane region" description="Helical" evidence="1">
    <location>
        <begin position="26"/>
        <end position="46"/>
    </location>
</feature>
<protein>
    <submittedName>
        <fullName evidence="2">Uncharacterized protein</fullName>
    </submittedName>
</protein>
<proteinExistence type="predicted"/>
<dbReference type="Proteomes" id="UP000661691">
    <property type="component" value="Unassembled WGS sequence"/>
</dbReference>
<reference evidence="2" key="1">
    <citation type="submission" date="2020-09" db="EMBL/GenBank/DDBJ databases">
        <title>A novel bacterium of genus Hazenella, isolated from South China Sea.</title>
        <authorList>
            <person name="Huang H."/>
            <person name="Mo K."/>
            <person name="Hu Y."/>
        </authorList>
    </citation>
    <scope>NUCLEOTIDE SEQUENCE</scope>
    <source>
        <strain evidence="2">IB182357</strain>
    </source>
</reference>
<evidence type="ECO:0000256" key="1">
    <source>
        <dbReference type="SAM" id="Phobius"/>
    </source>
</evidence>
<keyword evidence="1" id="KW-1133">Transmembrane helix</keyword>
<keyword evidence="1" id="KW-0472">Membrane</keyword>
<evidence type="ECO:0000313" key="3">
    <source>
        <dbReference type="Proteomes" id="UP000661691"/>
    </source>
</evidence>
<dbReference type="AlphaFoldDB" id="A0A926RTV3"/>
<gene>
    <name evidence="2" type="ORF">IC620_05470</name>
</gene>
<dbReference type="RefSeq" id="WP_191138442.1">
    <property type="nucleotide sequence ID" value="NZ_JACXAG020000001.1"/>
</dbReference>
<comment type="caution">
    <text evidence="2">The sequence shown here is derived from an EMBL/GenBank/DDBJ whole genome shotgun (WGS) entry which is preliminary data.</text>
</comment>
<sequence length="81" mass="9042">MFFVLCTINLTLYLTAAVLFWEKAYLEAGIVLAVSICMSMMGTWYYRRQQQKNNRSDSCCGDIAFSSSGICDCIDCGNIGD</sequence>
<dbReference type="EMBL" id="JACXAH010000005">
    <property type="protein sequence ID" value="MBD1371807.1"/>
    <property type="molecule type" value="Genomic_DNA"/>
</dbReference>
<keyword evidence="1" id="KW-0812">Transmembrane</keyword>
<organism evidence="2 3">
    <name type="scientific">Polycladospora coralii</name>
    <dbReference type="NCBI Taxonomy" id="2771432"/>
    <lineage>
        <taxon>Bacteria</taxon>
        <taxon>Bacillati</taxon>
        <taxon>Bacillota</taxon>
        <taxon>Bacilli</taxon>
        <taxon>Bacillales</taxon>
        <taxon>Thermoactinomycetaceae</taxon>
        <taxon>Polycladospora</taxon>
    </lineage>
</organism>
<accession>A0A926RTV3</accession>